<dbReference type="GO" id="GO:0015293">
    <property type="term" value="F:symporter activity"/>
    <property type="evidence" value="ECO:0007669"/>
    <property type="project" value="UniProtKB-KW"/>
</dbReference>
<dbReference type="Pfam" id="PF00010">
    <property type="entry name" value="HLH"/>
    <property type="match status" value="1"/>
</dbReference>
<dbReference type="Gene3D" id="4.10.280.10">
    <property type="entry name" value="Helix-loop-helix DNA-binding domain"/>
    <property type="match status" value="1"/>
</dbReference>
<keyword evidence="18" id="KW-1185">Reference proteome</keyword>
<organism evidence="17 18">
    <name type="scientific">Phyllotreta striolata</name>
    <name type="common">Striped flea beetle</name>
    <name type="synonym">Crioceris striolata</name>
    <dbReference type="NCBI Taxonomy" id="444603"/>
    <lineage>
        <taxon>Eukaryota</taxon>
        <taxon>Metazoa</taxon>
        <taxon>Ecdysozoa</taxon>
        <taxon>Arthropoda</taxon>
        <taxon>Hexapoda</taxon>
        <taxon>Insecta</taxon>
        <taxon>Pterygota</taxon>
        <taxon>Neoptera</taxon>
        <taxon>Endopterygota</taxon>
        <taxon>Coleoptera</taxon>
        <taxon>Polyphaga</taxon>
        <taxon>Cucujiformia</taxon>
        <taxon>Chrysomeloidea</taxon>
        <taxon>Chrysomelidae</taxon>
        <taxon>Galerucinae</taxon>
        <taxon>Alticini</taxon>
        <taxon>Phyllotreta</taxon>
    </lineage>
</organism>
<dbReference type="SMART" id="SM00353">
    <property type="entry name" value="HLH"/>
    <property type="match status" value="1"/>
</dbReference>
<gene>
    <name evidence="17" type="ORF">PHYEVI_LOCUS11299</name>
</gene>
<dbReference type="GO" id="GO:0005634">
    <property type="term" value="C:nucleus"/>
    <property type="evidence" value="ECO:0007669"/>
    <property type="project" value="UniProtKB-SubCell"/>
</dbReference>
<evidence type="ECO:0000313" key="17">
    <source>
        <dbReference type="EMBL" id="CAG9865053.1"/>
    </source>
</evidence>
<dbReference type="PANTHER" id="PTHR11662">
    <property type="entry name" value="SOLUTE CARRIER FAMILY 17"/>
    <property type="match status" value="1"/>
</dbReference>
<feature type="transmembrane region" description="Helical" evidence="14">
    <location>
        <begin position="436"/>
        <end position="456"/>
    </location>
</feature>
<evidence type="ECO:0000256" key="2">
    <source>
        <dbReference type="ARBA" id="ARBA00004141"/>
    </source>
</evidence>
<feature type="transmembrane region" description="Helical" evidence="14">
    <location>
        <begin position="367"/>
        <end position="386"/>
    </location>
</feature>
<evidence type="ECO:0000259" key="15">
    <source>
        <dbReference type="PROSITE" id="PS50850"/>
    </source>
</evidence>
<feature type="transmembrane region" description="Helical" evidence="14">
    <location>
        <begin position="110"/>
        <end position="131"/>
    </location>
</feature>
<dbReference type="PANTHER" id="PTHR11662:SF336">
    <property type="entry name" value="LP19554P"/>
    <property type="match status" value="1"/>
</dbReference>
<dbReference type="GO" id="GO:0016020">
    <property type="term" value="C:membrane"/>
    <property type="evidence" value="ECO:0007669"/>
    <property type="project" value="UniProtKB-SubCell"/>
</dbReference>
<evidence type="ECO:0000256" key="3">
    <source>
        <dbReference type="ARBA" id="ARBA00022448"/>
    </source>
</evidence>
<feature type="transmembrane region" description="Helical" evidence="14">
    <location>
        <begin position="202"/>
        <end position="222"/>
    </location>
</feature>
<evidence type="ECO:0000256" key="13">
    <source>
        <dbReference type="ARBA" id="ARBA00023242"/>
    </source>
</evidence>
<dbReference type="AlphaFoldDB" id="A0A9N9TUP7"/>
<keyword evidence="6" id="KW-0221">Differentiation</keyword>
<dbReference type="InterPro" id="IPR036259">
    <property type="entry name" value="MFS_trans_sf"/>
</dbReference>
<keyword evidence="11 14" id="KW-0472">Membrane</keyword>
<dbReference type="GO" id="GO:0016360">
    <property type="term" value="P:sensory organ precursor cell fate determination"/>
    <property type="evidence" value="ECO:0007669"/>
    <property type="project" value="UniProtKB-ARBA"/>
</dbReference>
<evidence type="ECO:0000256" key="4">
    <source>
        <dbReference type="ARBA" id="ARBA00022473"/>
    </source>
</evidence>
<feature type="transmembrane region" description="Helical" evidence="14">
    <location>
        <begin position="84"/>
        <end position="104"/>
    </location>
</feature>
<feature type="transmembrane region" description="Helical" evidence="14">
    <location>
        <begin position="398"/>
        <end position="416"/>
    </location>
</feature>
<dbReference type="SUPFAM" id="SSF47459">
    <property type="entry name" value="HLH, helix-loop-helix DNA-binding domain"/>
    <property type="match status" value="1"/>
</dbReference>
<feature type="transmembrane region" description="Helical" evidence="14">
    <location>
        <begin position="299"/>
        <end position="323"/>
    </location>
</feature>
<dbReference type="PROSITE" id="PS50850">
    <property type="entry name" value="MFS"/>
    <property type="match status" value="1"/>
</dbReference>
<feature type="domain" description="Major facilitator superfamily (MFS) profile" evidence="15">
    <location>
        <begin position="7"/>
        <end position="458"/>
    </location>
</feature>
<keyword evidence="13" id="KW-0539">Nucleus</keyword>
<protein>
    <recommendedName>
        <fullName evidence="19">Major facilitator superfamily (MFS) profile domain-containing protein</fullName>
    </recommendedName>
</protein>
<dbReference type="InterPro" id="IPR020846">
    <property type="entry name" value="MFS_dom"/>
</dbReference>
<keyword evidence="9 14" id="KW-1133">Transmembrane helix</keyword>
<keyword evidence="8" id="KW-0524">Neurogenesis</keyword>
<proteinExistence type="predicted"/>
<keyword evidence="7" id="KW-0769">Symport</keyword>
<dbReference type="FunFam" id="1.20.1250.20:FF:000003">
    <property type="entry name" value="Solute carrier family 17 member 3"/>
    <property type="match status" value="1"/>
</dbReference>
<evidence type="ECO:0000313" key="18">
    <source>
        <dbReference type="Proteomes" id="UP001153712"/>
    </source>
</evidence>
<feature type="domain" description="BHLH" evidence="16">
    <location>
        <begin position="525"/>
        <end position="577"/>
    </location>
</feature>
<evidence type="ECO:0000256" key="7">
    <source>
        <dbReference type="ARBA" id="ARBA00022847"/>
    </source>
</evidence>
<dbReference type="GO" id="GO:0007399">
    <property type="term" value="P:nervous system development"/>
    <property type="evidence" value="ECO:0007669"/>
    <property type="project" value="UniProtKB-KW"/>
</dbReference>
<dbReference type="GO" id="GO:0046982">
    <property type="term" value="F:protein heterodimerization activity"/>
    <property type="evidence" value="ECO:0007669"/>
    <property type="project" value="UniProtKB-ARBA"/>
</dbReference>
<dbReference type="InterPro" id="IPR036638">
    <property type="entry name" value="HLH_DNA-bd_sf"/>
</dbReference>
<keyword evidence="12" id="KW-0804">Transcription</keyword>
<evidence type="ECO:0000259" key="16">
    <source>
        <dbReference type="PROSITE" id="PS50888"/>
    </source>
</evidence>
<evidence type="ECO:0000256" key="6">
    <source>
        <dbReference type="ARBA" id="ARBA00022782"/>
    </source>
</evidence>
<keyword evidence="4" id="KW-0217">Developmental protein</keyword>
<dbReference type="InterPro" id="IPR050382">
    <property type="entry name" value="MFS_Na/Anion_cotransporter"/>
</dbReference>
<keyword evidence="3" id="KW-0813">Transport</keyword>
<keyword evidence="10" id="KW-0805">Transcription regulation</keyword>
<dbReference type="GO" id="GO:0006820">
    <property type="term" value="P:monoatomic anion transport"/>
    <property type="evidence" value="ECO:0007669"/>
    <property type="project" value="TreeGrafter"/>
</dbReference>
<dbReference type="EMBL" id="OU900102">
    <property type="protein sequence ID" value="CAG9865053.1"/>
    <property type="molecule type" value="Genomic_DNA"/>
</dbReference>
<comment type="subcellular location">
    <subcellularLocation>
        <location evidence="2">Membrane</location>
        <topology evidence="2">Multi-pass membrane protein</topology>
    </subcellularLocation>
    <subcellularLocation>
        <location evidence="1">Nucleus</location>
    </subcellularLocation>
</comment>
<dbReference type="SUPFAM" id="SSF103473">
    <property type="entry name" value="MFS general substrate transporter"/>
    <property type="match status" value="1"/>
</dbReference>
<evidence type="ECO:0000256" key="10">
    <source>
        <dbReference type="ARBA" id="ARBA00023015"/>
    </source>
</evidence>
<name>A0A9N9TUP7_PHYSR</name>
<evidence type="ECO:0000256" key="9">
    <source>
        <dbReference type="ARBA" id="ARBA00022989"/>
    </source>
</evidence>
<dbReference type="InterPro" id="IPR011701">
    <property type="entry name" value="MFS"/>
</dbReference>
<feature type="transmembrane region" description="Helical" evidence="14">
    <location>
        <begin position="170"/>
        <end position="190"/>
    </location>
</feature>
<dbReference type="FunFam" id="1.20.1250.20:FF:000423">
    <property type="entry name" value="Putative inorganic phosphate cotransporter-like Protein"/>
    <property type="match status" value="1"/>
</dbReference>
<evidence type="ECO:0000256" key="11">
    <source>
        <dbReference type="ARBA" id="ARBA00023136"/>
    </source>
</evidence>
<evidence type="ECO:0000256" key="8">
    <source>
        <dbReference type="ARBA" id="ARBA00022902"/>
    </source>
</evidence>
<feature type="transmembrane region" description="Helical" evidence="14">
    <location>
        <begin position="143"/>
        <end position="164"/>
    </location>
</feature>
<dbReference type="InterPro" id="IPR011598">
    <property type="entry name" value="bHLH_dom"/>
</dbReference>
<dbReference type="FunFam" id="4.10.280.10:FF:000025">
    <property type="entry name" value="protein atonal homolog 7"/>
    <property type="match status" value="1"/>
</dbReference>
<dbReference type="Pfam" id="PF07690">
    <property type="entry name" value="MFS_1"/>
    <property type="match status" value="1"/>
</dbReference>
<dbReference type="OrthoDB" id="6161578at2759"/>
<accession>A0A9N9TUP7</accession>
<evidence type="ECO:0000256" key="14">
    <source>
        <dbReference type="SAM" id="Phobius"/>
    </source>
</evidence>
<sequence length="588" mass="66375">MNIEIPVRLWIACMCFLTSFTSITTRTNFSISIISMTTNTTKVIPLCSLKNKGNDTGNFNILINDTHAIKGKPFFDWDVRTKGYLLGAYSYGYVVSNLLAGIISEYFGPYTVIFWVHALAVVLNTCCVLCAGIHWSLIFIFRLSLGIGGALVDPSLQLLIAHWAPPEEKGMFSTTFMGCYLGTVVTWWVVGLITKILGWDWGFYIISLQNFLFCLLFFVVVADSPETHTWIKSQEVEYIKEKQNQIVRIKKKILPPYKDILSNYHCWSLTLCQVGSDFGFYTQLFLVPTYIDENIGYDVGWASGLSSIPIILSLIFGIFFGFVSDWILKKELLRKIIVRKSSAVISHIIPGILIACVIPVGCYFKSSMILFSAGMCLNGAIVQNLLINPQDLAPNYSATIQSFNNFFSGMTGFIVPVINSEFTKNQDATKGWENTFILSGIVYIAGGLIWIIFGSVEEQPFNRKLYSEDETYGYAYLLSPEAVASNWSCVSTESCESYSEDNYKSLSPDAIGRSKSRVTPVVLRKRRLAANARERRRMQNLNQAFDRLRTFLPQLGQDRQLSKYETLQMAQTYITALYDLLDQRDSAQ</sequence>
<dbReference type="PROSITE" id="PS50888">
    <property type="entry name" value="BHLH"/>
    <property type="match status" value="1"/>
</dbReference>
<evidence type="ECO:0000256" key="12">
    <source>
        <dbReference type="ARBA" id="ARBA00023163"/>
    </source>
</evidence>
<dbReference type="CDD" id="cd19715">
    <property type="entry name" value="bHLH_TS_amos_like"/>
    <property type="match status" value="1"/>
</dbReference>
<keyword evidence="5 14" id="KW-0812">Transmembrane</keyword>
<evidence type="ECO:0000256" key="5">
    <source>
        <dbReference type="ARBA" id="ARBA00022692"/>
    </source>
</evidence>
<dbReference type="Proteomes" id="UP001153712">
    <property type="component" value="Chromosome 9"/>
</dbReference>
<feature type="transmembrane region" description="Helical" evidence="14">
    <location>
        <begin position="344"/>
        <end position="361"/>
    </location>
</feature>
<evidence type="ECO:0008006" key="19">
    <source>
        <dbReference type="Google" id="ProtNLM"/>
    </source>
</evidence>
<evidence type="ECO:0000256" key="1">
    <source>
        <dbReference type="ARBA" id="ARBA00004123"/>
    </source>
</evidence>
<reference evidence="17" key="1">
    <citation type="submission" date="2022-01" db="EMBL/GenBank/DDBJ databases">
        <authorList>
            <person name="King R."/>
        </authorList>
    </citation>
    <scope>NUCLEOTIDE SEQUENCE</scope>
</reference>
<dbReference type="Gene3D" id="1.20.1250.20">
    <property type="entry name" value="MFS general substrate transporter like domains"/>
    <property type="match status" value="2"/>
</dbReference>